<feature type="domain" description="N-acetyltransferase" evidence="2">
    <location>
        <begin position="113"/>
        <end position="252"/>
    </location>
</feature>
<accession>A0ABD0JLZ4</accession>
<keyword evidence="1" id="KW-0808">Transferase</keyword>
<evidence type="ECO:0000313" key="4">
    <source>
        <dbReference type="Proteomes" id="UP001519460"/>
    </source>
</evidence>
<dbReference type="Gene3D" id="3.40.630.30">
    <property type="match status" value="2"/>
</dbReference>
<dbReference type="EC" id="2.3.1.-" evidence="1"/>
<keyword evidence="1" id="KW-0012">Acyltransferase</keyword>
<organism evidence="3 4">
    <name type="scientific">Batillaria attramentaria</name>
    <dbReference type="NCBI Taxonomy" id="370345"/>
    <lineage>
        <taxon>Eukaryota</taxon>
        <taxon>Metazoa</taxon>
        <taxon>Spiralia</taxon>
        <taxon>Lophotrochozoa</taxon>
        <taxon>Mollusca</taxon>
        <taxon>Gastropoda</taxon>
        <taxon>Caenogastropoda</taxon>
        <taxon>Sorbeoconcha</taxon>
        <taxon>Cerithioidea</taxon>
        <taxon>Batillariidae</taxon>
        <taxon>Batillaria</taxon>
    </lineage>
</organism>
<evidence type="ECO:0000313" key="3">
    <source>
        <dbReference type="EMBL" id="KAK7476014.1"/>
    </source>
</evidence>
<evidence type="ECO:0000259" key="2">
    <source>
        <dbReference type="PROSITE" id="PS51186"/>
    </source>
</evidence>
<dbReference type="InterPro" id="IPR000182">
    <property type="entry name" value="GNAT_dom"/>
</dbReference>
<dbReference type="InterPro" id="IPR013653">
    <property type="entry name" value="GCN5-like_dom"/>
</dbReference>
<dbReference type="InterPro" id="IPR010313">
    <property type="entry name" value="Glycine_N-acyltransferase"/>
</dbReference>
<dbReference type="Proteomes" id="UP001519460">
    <property type="component" value="Unassembled WGS sequence"/>
</dbReference>
<gene>
    <name evidence="3" type="ORF">BaRGS_00032721</name>
</gene>
<proteinExistence type="inferred from homology"/>
<dbReference type="CDD" id="cd04301">
    <property type="entry name" value="NAT_SF"/>
    <property type="match status" value="1"/>
</dbReference>
<reference evidence="3 4" key="1">
    <citation type="journal article" date="2023" name="Sci. Data">
        <title>Genome assembly of the Korean intertidal mud-creeper Batillaria attramentaria.</title>
        <authorList>
            <person name="Patra A.K."/>
            <person name="Ho P.T."/>
            <person name="Jun S."/>
            <person name="Lee S.J."/>
            <person name="Kim Y."/>
            <person name="Won Y.J."/>
        </authorList>
    </citation>
    <scope>NUCLEOTIDE SEQUENCE [LARGE SCALE GENOMIC DNA]</scope>
    <source>
        <strain evidence="3">Wonlab-2016</strain>
    </source>
</reference>
<evidence type="ECO:0000256" key="1">
    <source>
        <dbReference type="RuleBase" id="RU368002"/>
    </source>
</evidence>
<feature type="domain" description="N-acetyltransferase" evidence="2">
    <location>
        <begin position="314"/>
        <end position="454"/>
    </location>
</feature>
<protein>
    <recommendedName>
        <fullName evidence="1">Glycine N-acyltransferase-like protein</fullName>
        <ecNumber evidence="1">2.3.1.-</ecNumber>
    </recommendedName>
</protein>
<keyword evidence="4" id="KW-1185">Reference proteome</keyword>
<dbReference type="EMBL" id="JACVVK020000387">
    <property type="protein sequence ID" value="KAK7476014.1"/>
    <property type="molecule type" value="Genomic_DNA"/>
</dbReference>
<dbReference type="PANTHER" id="PTHR15298:SF1">
    <property type="entry name" value="GLYCINE N-ACYLTRANSFERASE-LIKE PROTEIN"/>
    <property type="match status" value="1"/>
</dbReference>
<dbReference type="GO" id="GO:0016410">
    <property type="term" value="F:N-acyltransferase activity"/>
    <property type="evidence" value="ECO:0007669"/>
    <property type="project" value="UniProtKB-UniRule"/>
</dbReference>
<dbReference type="AlphaFoldDB" id="A0ABD0JLZ4"/>
<dbReference type="PROSITE" id="PS51186">
    <property type="entry name" value="GNAT"/>
    <property type="match status" value="2"/>
</dbReference>
<comment type="caution">
    <text evidence="3">The sequence shown here is derived from an EMBL/GenBank/DDBJ whole genome shotgun (WGS) entry which is preliminary data.</text>
</comment>
<name>A0ABD0JLZ4_9CAEN</name>
<dbReference type="PANTHER" id="PTHR15298">
    <property type="entry name" value="L-COA N-ACYLTRANSFERASE-RELATED"/>
    <property type="match status" value="1"/>
</dbReference>
<sequence length="455" mass="50059">MSVVPESDLPELLPWLRNALPKSFKCWRKEFFTENTVLGVYAESDQALAELLKTPGVITWNTQARITCVSSPFCSVITKSAEKDGEKTLSENDNWLLRATPEDVKPLPVPDGMKLVPVTEDMVDTVNATWKFASKGSDMFIRAMVQQFPSAALLTESGQHVGHMVGEHYGPMGMLYVQPEFRGQGLAKVIVTNLAQKYFGLGEDAYVIVETTNEKSLKLHQSVGFKVVPDIMVAWLGCGPQNSEPILSTTTSAAKAEKVFTQAKPVIQAVADTFFPVIAKTAEEKGGKCDTVDGQWLLKATPEDIKPLPVPDGMKLVSVTEDMTETVSSTWKFTAKGSEDYIKALVRQFPSAALLTESGQHVGHMIGQTIGTMGLLYVQPAFRRKGLAKVIVTNLAQKYFDLGEDAYVVIEWHNEPSLKLHQSLGFKPVPDVRIAWINYSPPKCCAADVKKKCCV</sequence>
<dbReference type="SUPFAM" id="SSF55729">
    <property type="entry name" value="Acyl-CoA N-acyltransferases (Nat)"/>
    <property type="match status" value="2"/>
</dbReference>
<dbReference type="Pfam" id="PF08445">
    <property type="entry name" value="FR47"/>
    <property type="match status" value="2"/>
</dbReference>
<comment type="similarity">
    <text evidence="1">Belongs to the glycine N-acyltransferase family.</text>
</comment>
<dbReference type="InterPro" id="IPR016181">
    <property type="entry name" value="Acyl_CoA_acyltransferase"/>
</dbReference>